<organism evidence="2">
    <name type="scientific">uncultured Gemmatimonadota bacterium</name>
    <dbReference type="NCBI Taxonomy" id="203437"/>
    <lineage>
        <taxon>Bacteria</taxon>
        <taxon>Pseudomonadati</taxon>
        <taxon>Gemmatimonadota</taxon>
        <taxon>environmental samples</taxon>
    </lineage>
</organism>
<accession>A0A6J4LY05</accession>
<feature type="non-terminal residue" evidence="2">
    <location>
        <position position="1"/>
    </location>
</feature>
<protein>
    <submittedName>
        <fullName evidence="2">Uncharacterized protein</fullName>
    </submittedName>
</protein>
<proteinExistence type="predicted"/>
<feature type="non-terminal residue" evidence="2">
    <location>
        <position position="185"/>
    </location>
</feature>
<dbReference type="AlphaFoldDB" id="A0A6J4LY05"/>
<feature type="region of interest" description="Disordered" evidence="1">
    <location>
        <begin position="1"/>
        <end position="185"/>
    </location>
</feature>
<evidence type="ECO:0000256" key="1">
    <source>
        <dbReference type="SAM" id="MobiDB-lite"/>
    </source>
</evidence>
<sequence>APAGRAARGRPRRPRPEPSASTGARVDPVCPPALVRRPPDARRRLRPRCGGRGRERAVRAPRRAGRARVRAALPGAAAHPARGRAAGDPRDQPGGRRRAPAPGLHLHLRLGGDGGRGAHHQRHAGAGGAQRRVHRLPSPSRQRPVGAERVQGRADRHAHRGLPRPGRAHGRPRGTGGGRRRLRGA</sequence>
<reference evidence="2" key="1">
    <citation type="submission" date="2020-02" db="EMBL/GenBank/DDBJ databases">
        <authorList>
            <person name="Meier V. D."/>
        </authorList>
    </citation>
    <scope>NUCLEOTIDE SEQUENCE</scope>
    <source>
        <strain evidence="2">AVDCRST_MAG68</strain>
    </source>
</reference>
<gene>
    <name evidence="2" type="ORF">AVDCRST_MAG68-2990</name>
</gene>
<feature type="compositionally biased region" description="Basic residues" evidence="1">
    <location>
        <begin position="156"/>
        <end position="185"/>
    </location>
</feature>
<dbReference type="EMBL" id="CADCTW010000142">
    <property type="protein sequence ID" value="CAA9341201.1"/>
    <property type="molecule type" value="Genomic_DNA"/>
</dbReference>
<feature type="compositionally biased region" description="Basic residues" evidence="1">
    <location>
        <begin position="59"/>
        <end position="69"/>
    </location>
</feature>
<feature type="compositionally biased region" description="Basic and acidic residues" evidence="1">
    <location>
        <begin position="85"/>
        <end position="94"/>
    </location>
</feature>
<evidence type="ECO:0000313" key="2">
    <source>
        <dbReference type="EMBL" id="CAA9341201.1"/>
    </source>
</evidence>
<name>A0A6J4LY05_9BACT</name>
<feature type="compositionally biased region" description="Low complexity" evidence="1">
    <location>
        <begin position="70"/>
        <end position="84"/>
    </location>
</feature>